<dbReference type="RefSeq" id="WP_247231289.1">
    <property type="nucleotide sequence ID" value="NZ_JALKHS010000006.1"/>
</dbReference>
<protein>
    <submittedName>
        <fullName evidence="1">Uncharacterized protein</fullName>
    </submittedName>
</protein>
<name>A0ABT0DX86_9SPHN</name>
<sequence>MPQRKAPAWTQQEIAILHDVYPREGINGVTDLLPERNWQAIYVMANKCGLRSSVVPAAPAPILAGEQLEEAIRLREEQGWSFARIGATFGISEAGASNAILIALCPRKGFRPAERDEKGRLTAQGLERLRLALRRGMKAVDIQLQLGLSAGRVAEERRRYSADLKARGKAPLPPAGGGAAYSGAKLSRQQRAEVEALLLQGFGAKIVTERTSASNTTVGRIRNRLVKKLARKGETLPGCDRDGRRIAAAKQSRHYIPAASLDELRRRILTREPVARAAQDLGIGGSTAYRLRDEIAAELAARGEQLLPPIRRGRSSEARSRSKAAQWLPADRRQEYRNLAHEHGHAVAKDIMLARMAEERRAEASRPRTFEEQLARVAAGKATIAPVFRPSKVLPDATLGGVATGMIGG</sequence>
<evidence type="ECO:0000313" key="2">
    <source>
        <dbReference type="Proteomes" id="UP001203512"/>
    </source>
</evidence>
<organism evidence="1 2">
    <name type="scientific">Sphingobium agri</name>
    <dbReference type="NCBI Taxonomy" id="2933566"/>
    <lineage>
        <taxon>Bacteria</taxon>
        <taxon>Pseudomonadati</taxon>
        <taxon>Pseudomonadota</taxon>
        <taxon>Alphaproteobacteria</taxon>
        <taxon>Sphingomonadales</taxon>
        <taxon>Sphingomonadaceae</taxon>
        <taxon>Sphingobium</taxon>
    </lineage>
</organism>
<gene>
    <name evidence="1" type="ORF">MU848_09160</name>
</gene>
<dbReference type="Proteomes" id="UP001203512">
    <property type="component" value="Unassembled WGS sequence"/>
</dbReference>
<dbReference type="EMBL" id="JALKHS010000006">
    <property type="protein sequence ID" value="MCK0531745.1"/>
    <property type="molecule type" value="Genomic_DNA"/>
</dbReference>
<reference evidence="1 2" key="1">
    <citation type="submission" date="2022-04" db="EMBL/GenBank/DDBJ databases">
        <authorList>
            <person name="Huq M.A."/>
        </authorList>
    </citation>
    <scope>NUCLEOTIDE SEQUENCE [LARGE SCALE GENOMIC DNA]</scope>
    <source>
        <strain evidence="1 2">MAH-33</strain>
    </source>
</reference>
<proteinExistence type="predicted"/>
<keyword evidence="2" id="KW-1185">Reference proteome</keyword>
<evidence type="ECO:0000313" key="1">
    <source>
        <dbReference type="EMBL" id="MCK0531745.1"/>
    </source>
</evidence>
<accession>A0ABT0DX86</accession>
<comment type="caution">
    <text evidence="1">The sequence shown here is derived from an EMBL/GenBank/DDBJ whole genome shotgun (WGS) entry which is preliminary data.</text>
</comment>